<keyword evidence="1" id="KW-0472">Membrane</keyword>
<dbReference type="GeneID" id="14515976"/>
<organism evidence="2 3">
    <name type="scientific">Edwardsiella phage MSW-3</name>
    <dbReference type="NCBI Taxonomy" id="1264700"/>
    <lineage>
        <taxon>Viruses</taxon>
        <taxon>Duplodnaviria</taxon>
        <taxon>Heunggongvirae</taxon>
        <taxon>Uroviricota</taxon>
        <taxon>Caudoviricetes</taxon>
        <taxon>Yokohamavirus</taxon>
        <taxon>Yokohamavirus MSW3</taxon>
    </lineage>
</organism>
<dbReference type="RefSeq" id="YP_007348959.1">
    <property type="nucleotide sequence ID" value="NC_020082.1"/>
</dbReference>
<evidence type="ECO:0000313" key="2">
    <source>
        <dbReference type="EMBL" id="BAM68867.1"/>
    </source>
</evidence>
<keyword evidence="1" id="KW-1133">Transmembrane helix</keyword>
<keyword evidence="3" id="KW-1185">Reference proteome</keyword>
<reference evidence="2 3" key="1">
    <citation type="journal article" date="2013" name="Genome Announc.">
        <title>Complete Genome Sequence of a Novel Myovirus Which Infects Atypical Strains of Edwardsiella tarda.</title>
        <authorList>
            <person name="Yasuike M."/>
            <person name="Sugaya E."/>
            <person name="Nakamura Y."/>
            <person name="Shigenobu Y."/>
            <person name="Kawato Y."/>
            <person name="Kai W."/>
            <person name="Nagai S."/>
            <person name="Fujiwara A."/>
            <person name="Sano M."/>
            <person name="Kobayashi T."/>
            <person name="Nakai T."/>
        </authorList>
    </citation>
    <scope>NUCLEOTIDE SEQUENCE [LARGE SCALE GENOMIC DNA]</scope>
</reference>
<evidence type="ECO:0000256" key="1">
    <source>
        <dbReference type="SAM" id="Phobius"/>
    </source>
</evidence>
<keyword evidence="1" id="KW-0812">Transmembrane</keyword>
<dbReference type="KEGG" id="vg:14515976"/>
<accession>L0MY04</accession>
<sequence length="89" mass="9622">MNLADVRAGAIVSTGTVGSGIATWLDKIPADHLGKIASMIGIVLSVLTAISMIRKGRREDAKRKEEARQADLQAAILQEQLEKLKETPR</sequence>
<name>L0MY04_9CAUD</name>
<evidence type="ECO:0000313" key="3">
    <source>
        <dbReference type="Proteomes" id="UP000010365"/>
    </source>
</evidence>
<protein>
    <submittedName>
        <fullName evidence="2">Uncharacterized protein</fullName>
    </submittedName>
</protein>
<dbReference type="Proteomes" id="UP000010365">
    <property type="component" value="Segment"/>
</dbReference>
<feature type="transmembrane region" description="Helical" evidence="1">
    <location>
        <begin position="33"/>
        <end position="53"/>
    </location>
</feature>
<dbReference type="EMBL" id="AB767244">
    <property type="protein sequence ID" value="BAM68867.1"/>
    <property type="molecule type" value="Genomic_DNA"/>
</dbReference>
<proteinExistence type="predicted"/>
<dbReference type="OrthoDB" id="37284at10239"/>